<geneLocation type="mitochondrion" evidence="1"/>
<dbReference type="EMBL" id="MN056360">
    <property type="protein sequence ID" value="QGW48411.1"/>
    <property type="molecule type" value="Genomic_DNA"/>
</dbReference>
<protein>
    <submittedName>
        <fullName evidence="1">Uncharacterized protein</fullName>
    </submittedName>
</protein>
<evidence type="ECO:0000313" key="1">
    <source>
        <dbReference type="EMBL" id="QGW48411.1"/>
    </source>
</evidence>
<reference evidence="1" key="1">
    <citation type="submission" date="2019-06" db="EMBL/GenBank/DDBJ databases">
        <title>Complete mitochondrial genome sequencing of NWB CMS and Normal type.</title>
        <authorList>
            <person name="Zhang L."/>
            <person name="Wang Q."/>
            <person name="Wang Y."/>
        </authorList>
    </citation>
    <scope>NUCLEOTIDE SEQUENCE</scope>
    <source>
        <strain evidence="1">YB-A</strain>
    </source>
</reference>
<accession>A0A650GBS3</accession>
<organism evidence="1">
    <name type="scientific">Raphanus sativus</name>
    <name type="common">Radish</name>
    <name type="synonym">Raphanus raphanistrum var. sativus</name>
    <dbReference type="NCBI Taxonomy" id="3726"/>
    <lineage>
        <taxon>Eukaryota</taxon>
        <taxon>Viridiplantae</taxon>
        <taxon>Streptophyta</taxon>
        <taxon>Embryophyta</taxon>
        <taxon>Tracheophyta</taxon>
        <taxon>Spermatophyta</taxon>
        <taxon>Magnoliopsida</taxon>
        <taxon>eudicotyledons</taxon>
        <taxon>Gunneridae</taxon>
        <taxon>Pentapetalae</taxon>
        <taxon>rosids</taxon>
        <taxon>malvids</taxon>
        <taxon>Brassicales</taxon>
        <taxon>Brassicaceae</taxon>
        <taxon>Brassiceae</taxon>
        <taxon>Raphanus</taxon>
    </lineage>
</organism>
<gene>
    <name evidence="1" type="primary">orf83e</name>
</gene>
<sequence>MQHEKELFTLRFNRMNEVRGSSASPCNPRNQTGSYQLIPPCLGIPIERRDRFNRGVLPASLKKLGSSAPWLIEGPMPLKLKSI</sequence>
<dbReference type="AlphaFoldDB" id="A0A650GBS3"/>
<proteinExistence type="predicted"/>
<name>A0A650GBS3_RAPSA</name>
<keyword evidence="1" id="KW-0496">Mitochondrion</keyword>